<dbReference type="Proteomes" id="UP000184436">
    <property type="component" value="Unassembled WGS sequence"/>
</dbReference>
<sequence length="119" mass="13727">MTKEKQRTYEFLGNIMVSLMDTDILITYPFLKTELHISSRDLSAMKKGSNMCIYQYVRVVSCITEQIHLGILMDVLLKQLKIMLATHSDLVIGMIPHCKHGSGQPEEWVIVMQWDGIWV</sequence>
<reference evidence="1 2" key="1">
    <citation type="submission" date="2016-11" db="EMBL/GenBank/DDBJ databases">
        <authorList>
            <person name="Jaros S."/>
            <person name="Januszkiewicz K."/>
            <person name="Wedrychowicz H."/>
        </authorList>
    </citation>
    <scope>NUCLEOTIDE SEQUENCE [LARGE SCALE GENOMIC DNA]</scope>
    <source>
        <strain evidence="1 2">DSM 26883</strain>
    </source>
</reference>
<dbReference type="AlphaFoldDB" id="A0A1M5DX08"/>
<organism evidence="1 2">
    <name type="scientific">Bacteroides faecichinchillae</name>
    <dbReference type="NCBI Taxonomy" id="871325"/>
    <lineage>
        <taxon>Bacteria</taxon>
        <taxon>Pseudomonadati</taxon>
        <taxon>Bacteroidota</taxon>
        <taxon>Bacteroidia</taxon>
        <taxon>Bacteroidales</taxon>
        <taxon>Bacteroidaceae</taxon>
        <taxon>Bacteroides</taxon>
    </lineage>
</organism>
<evidence type="ECO:0000313" key="2">
    <source>
        <dbReference type="Proteomes" id="UP000184436"/>
    </source>
</evidence>
<proteinExistence type="predicted"/>
<accession>A0A1M5DX08</accession>
<dbReference type="OrthoDB" id="1029794at2"/>
<name>A0A1M5DX08_9BACE</name>
<evidence type="ECO:0000313" key="1">
    <source>
        <dbReference type="EMBL" id="SHF71394.1"/>
    </source>
</evidence>
<dbReference type="RefSeq" id="WP_025075781.1">
    <property type="nucleotide sequence ID" value="NZ_FQVD01000031.1"/>
</dbReference>
<protein>
    <submittedName>
        <fullName evidence="1">Uncharacterized protein</fullName>
    </submittedName>
</protein>
<dbReference type="STRING" id="871325.SAMN05444349_13119"/>
<keyword evidence="2" id="KW-1185">Reference proteome</keyword>
<gene>
    <name evidence="1" type="ORF">SAMN05444349_13119</name>
</gene>
<dbReference type="EMBL" id="FQVD01000031">
    <property type="protein sequence ID" value="SHF71394.1"/>
    <property type="molecule type" value="Genomic_DNA"/>
</dbReference>